<gene>
    <name evidence="3" type="primary">LOC100897861</name>
</gene>
<feature type="region of interest" description="Disordered" evidence="1">
    <location>
        <begin position="231"/>
        <end position="330"/>
    </location>
</feature>
<dbReference type="GeneID" id="100897861"/>
<dbReference type="PANTHER" id="PTHR16260:SF3">
    <property type="entry name" value="CHROMOSOME 14 OPEN READING FRAME 119-LIKE-RELATED"/>
    <property type="match status" value="1"/>
</dbReference>
<dbReference type="RefSeq" id="XP_028966909.1">
    <property type="nucleotide sequence ID" value="XM_029111076.1"/>
</dbReference>
<dbReference type="AlphaFoldDB" id="A0AAJ7SE95"/>
<proteinExistence type="predicted"/>
<dbReference type="PANTHER" id="PTHR16260">
    <property type="entry name" value="SIMILAR TO 1700123O20RIK PROTEIN"/>
    <property type="match status" value="1"/>
</dbReference>
<dbReference type="InterPro" id="IPR028019">
    <property type="entry name" value="DUF4508"/>
</dbReference>
<feature type="compositionally biased region" description="Low complexity" evidence="1">
    <location>
        <begin position="272"/>
        <end position="285"/>
    </location>
</feature>
<name>A0AAJ7SE95_9ACAR</name>
<dbReference type="Pfam" id="PF14969">
    <property type="entry name" value="DUF4508"/>
    <property type="match status" value="2"/>
</dbReference>
<reference evidence="3" key="1">
    <citation type="submission" date="2025-08" db="UniProtKB">
        <authorList>
            <consortium name="RefSeq"/>
        </authorList>
    </citation>
    <scope>IDENTIFICATION</scope>
</reference>
<organism evidence="2 3">
    <name type="scientific">Galendromus occidentalis</name>
    <name type="common">western predatory mite</name>
    <dbReference type="NCBI Taxonomy" id="34638"/>
    <lineage>
        <taxon>Eukaryota</taxon>
        <taxon>Metazoa</taxon>
        <taxon>Ecdysozoa</taxon>
        <taxon>Arthropoda</taxon>
        <taxon>Chelicerata</taxon>
        <taxon>Arachnida</taxon>
        <taxon>Acari</taxon>
        <taxon>Parasitiformes</taxon>
        <taxon>Mesostigmata</taxon>
        <taxon>Gamasina</taxon>
        <taxon>Phytoseioidea</taxon>
        <taxon>Phytoseiidae</taxon>
        <taxon>Typhlodrominae</taxon>
        <taxon>Galendromus</taxon>
    </lineage>
</organism>
<feature type="compositionally biased region" description="Basic and acidic residues" evidence="1">
    <location>
        <begin position="286"/>
        <end position="300"/>
    </location>
</feature>
<evidence type="ECO:0000256" key="1">
    <source>
        <dbReference type="SAM" id="MobiDB-lite"/>
    </source>
</evidence>
<accession>A0AAJ7SE95</accession>
<protein>
    <submittedName>
        <fullName evidence="3">Uncharacterized protein LOC100897861</fullName>
    </submittedName>
</protein>
<sequence>MSDCSEILSPETRTVIHWFTLWNQEQRQKFLTHLRGFLVVQSSALELCNRLDLFWIASESQETFQCQVTMHLRGDLTRDAQMIYLSQWLGEFSEVEKDDFLQQLLDLYAPGQLAIGQRLAPMKSEDKVPTLFDCRIDLLKRWFESWEPNDRDEFLNRLKEADADFMEKYQKSKDTPNEDKIVEEFWLRLSTGPVETNPAERSNQGVYENGSAEIRVNGSVTVEENGVAADQDHANAPASLENGNADVLENGSERSQENGIPEVQDDVPLGRSASPPAVEVSSPMSETKEGDEAEPVRDLEASSTNESGVLCSHGEESQAPTEIEVETSQN</sequence>
<keyword evidence="2" id="KW-1185">Reference proteome</keyword>
<evidence type="ECO:0000313" key="3">
    <source>
        <dbReference type="RefSeq" id="XP_028966909.1"/>
    </source>
</evidence>
<evidence type="ECO:0000313" key="2">
    <source>
        <dbReference type="Proteomes" id="UP000694867"/>
    </source>
</evidence>
<dbReference type="KEGG" id="goe:100897861"/>
<dbReference type="Proteomes" id="UP000694867">
    <property type="component" value="Unplaced"/>
</dbReference>